<organism evidence="1 2">
    <name type="scientific">SAR324 cluster bacterium</name>
    <dbReference type="NCBI Taxonomy" id="2024889"/>
    <lineage>
        <taxon>Bacteria</taxon>
        <taxon>Deltaproteobacteria</taxon>
        <taxon>SAR324 cluster</taxon>
    </lineage>
</organism>
<dbReference type="PANTHER" id="PTHR42869">
    <property type="entry name" value="SLL0572 PROTEIN"/>
    <property type="match status" value="1"/>
</dbReference>
<sequence length="200" mass="21614">VVTDPHRVGHESEYHPGEVNLRRASIAIINKVDTATPAQVNALRANIQALNSAAVIIEARSPVSVDNPDLITGKTVLIVEDGPTLTHGGMKYGAATVAANKFGAGEILDPRPYAVGTIRKTLEQYPHIDSLLPAVGYSAQQVKDLEETINACRADIVISGTPIDLGRIVKINKPLVRVRYELEEIGTPSLEEVFNEYLKS</sequence>
<name>A0A7X9IIW2_9DELT</name>
<proteinExistence type="predicted"/>
<dbReference type="InterPro" id="IPR053199">
    <property type="entry name" value="cDPG_synthetase-like"/>
</dbReference>
<dbReference type="Proteomes" id="UP000524246">
    <property type="component" value="Unassembled WGS sequence"/>
</dbReference>
<dbReference type="AlphaFoldDB" id="A0A7X9IIW2"/>
<dbReference type="EMBL" id="JAAZON010000100">
    <property type="protein sequence ID" value="NMC62020.1"/>
    <property type="molecule type" value="Genomic_DNA"/>
</dbReference>
<evidence type="ECO:0000313" key="1">
    <source>
        <dbReference type="EMBL" id="NMC62020.1"/>
    </source>
</evidence>
<accession>A0A7X9IIW2</accession>
<dbReference type="PANTHER" id="PTHR42869:SF1">
    <property type="entry name" value="SLL0572 PROTEIN"/>
    <property type="match status" value="1"/>
</dbReference>
<evidence type="ECO:0000313" key="2">
    <source>
        <dbReference type="Proteomes" id="UP000524246"/>
    </source>
</evidence>
<feature type="non-terminal residue" evidence="1">
    <location>
        <position position="1"/>
    </location>
</feature>
<gene>
    <name evidence="1" type="ORF">GYA55_02505</name>
</gene>
<comment type="caution">
    <text evidence="1">The sequence shown here is derived from an EMBL/GenBank/DDBJ whole genome shotgun (WGS) entry which is preliminary data.</text>
</comment>
<reference evidence="1 2" key="1">
    <citation type="journal article" date="2020" name="Biotechnol. Biofuels">
        <title>New insights from the biogas microbiome by comprehensive genome-resolved metagenomics of nearly 1600 species originating from multiple anaerobic digesters.</title>
        <authorList>
            <person name="Campanaro S."/>
            <person name="Treu L."/>
            <person name="Rodriguez-R L.M."/>
            <person name="Kovalovszki A."/>
            <person name="Ziels R.M."/>
            <person name="Maus I."/>
            <person name="Zhu X."/>
            <person name="Kougias P.G."/>
            <person name="Basile A."/>
            <person name="Luo G."/>
            <person name="Schluter A."/>
            <person name="Konstantinidis K.T."/>
            <person name="Angelidaki I."/>
        </authorList>
    </citation>
    <scope>NUCLEOTIDE SEQUENCE [LARGE SCALE GENOMIC DNA]</scope>
    <source>
        <strain evidence="1">AS27yjCOA_65</strain>
    </source>
</reference>
<protein>
    <submittedName>
        <fullName evidence="1">GTPase</fullName>
    </submittedName>
</protein>